<dbReference type="PANTHER" id="PTHR43674">
    <property type="entry name" value="NITRILASE C965.09-RELATED"/>
    <property type="match status" value="1"/>
</dbReference>
<dbReference type="EMBL" id="CABDUW010001278">
    <property type="protein sequence ID" value="VTJ80197.1"/>
    <property type="molecule type" value="Genomic_DNA"/>
</dbReference>
<dbReference type="Pfam" id="PF00795">
    <property type="entry name" value="CN_hydrolase"/>
    <property type="match status" value="1"/>
</dbReference>
<sequence length="103" mass="11765">MHLPLYRPYIVSVQTHGLFHLLLKAHHDFGYFYGSSYVAAPDGSRTPGLSRSQDGLLVAELNLNLCQQMSDVWNFKMTGRYEMYARELAEAVKPDYVPTIVKE</sequence>
<organism evidence="5 6">
    <name type="scientific">Marmota monax</name>
    <name type="common">Woodchuck</name>
    <dbReference type="NCBI Taxonomy" id="9995"/>
    <lineage>
        <taxon>Eukaryota</taxon>
        <taxon>Metazoa</taxon>
        <taxon>Chordata</taxon>
        <taxon>Craniata</taxon>
        <taxon>Vertebrata</taxon>
        <taxon>Euteleostomi</taxon>
        <taxon>Mammalia</taxon>
        <taxon>Eutheria</taxon>
        <taxon>Euarchontoglires</taxon>
        <taxon>Glires</taxon>
        <taxon>Rodentia</taxon>
        <taxon>Sciuromorpha</taxon>
        <taxon>Sciuridae</taxon>
        <taxon>Xerinae</taxon>
        <taxon>Marmotini</taxon>
        <taxon>Marmota</taxon>
    </lineage>
</organism>
<dbReference type="EMBL" id="CABDUW010001278">
    <property type="protein sequence ID" value="VTJ80196.1"/>
    <property type="molecule type" value="Genomic_DNA"/>
</dbReference>
<evidence type="ECO:0000313" key="4">
    <source>
        <dbReference type="EMBL" id="VTJ80196.1"/>
    </source>
</evidence>
<evidence type="ECO:0000313" key="6">
    <source>
        <dbReference type="Proteomes" id="UP000335636"/>
    </source>
</evidence>
<dbReference type="SUPFAM" id="SSF56317">
    <property type="entry name" value="Carbon-nitrogen hydrolase"/>
    <property type="match status" value="1"/>
</dbReference>
<evidence type="ECO:0000256" key="1">
    <source>
        <dbReference type="ARBA" id="ARBA00022801"/>
    </source>
</evidence>
<evidence type="ECO:0000259" key="2">
    <source>
        <dbReference type="PROSITE" id="PS50263"/>
    </source>
</evidence>
<dbReference type="PROSITE" id="PS50263">
    <property type="entry name" value="CN_HYDROLASE"/>
    <property type="match status" value="1"/>
</dbReference>
<proteinExistence type="predicted"/>
<dbReference type="InterPro" id="IPR003010">
    <property type="entry name" value="C-N_Hydrolase"/>
</dbReference>
<dbReference type="Proteomes" id="UP000335636">
    <property type="component" value="Unassembled WGS sequence"/>
</dbReference>
<dbReference type="Gene3D" id="3.60.110.10">
    <property type="entry name" value="Carbon-nitrogen hydrolase"/>
    <property type="match status" value="1"/>
</dbReference>
<feature type="domain" description="CN hydrolase" evidence="2">
    <location>
        <begin position="1"/>
        <end position="63"/>
    </location>
</feature>
<protein>
    <recommendedName>
        <fullName evidence="2">CN hydrolase domain-containing protein</fullName>
    </recommendedName>
</protein>
<dbReference type="GO" id="GO:0033396">
    <property type="term" value="P:beta-alanine biosynthetic process via 3-ureidopropionate"/>
    <property type="evidence" value="ECO:0007669"/>
    <property type="project" value="TreeGrafter"/>
</dbReference>
<dbReference type="InterPro" id="IPR036526">
    <property type="entry name" value="C-N_Hydrolase_sf"/>
</dbReference>
<keyword evidence="6" id="KW-1185">Reference proteome</keyword>
<dbReference type="EMBL" id="WJEC01000781">
    <property type="protein sequence ID" value="KAF7481011.1"/>
    <property type="molecule type" value="Genomic_DNA"/>
</dbReference>
<evidence type="ECO:0000313" key="5">
    <source>
        <dbReference type="EMBL" id="VTJ80197.1"/>
    </source>
</evidence>
<dbReference type="AlphaFoldDB" id="A0A5E4CE25"/>
<evidence type="ECO:0000313" key="3">
    <source>
        <dbReference type="EMBL" id="KAF7481011.1"/>
    </source>
</evidence>
<name>A0A5E4CE25_MARMO</name>
<dbReference type="GO" id="GO:0003837">
    <property type="term" value="F:beta-ureidopropionase activity"/>
    <property type="evidence" value="ECO:0007669"/>
    <property type="project" value="TreeGrafter"/>
</dbReference>
<accession>A0A5E4CE25</accession>
<gene>
    <name evidence="3" type="ORF">GHT09_007780</name>
    <name evidence="4" type="ORF">MONAX_5E006855</name>
    <name evidence="5" type="ORF">MONAX_5E041110</name>
</gene>
<dbReference type="InterPro" id="IPR050345">
    <property type="entry name" value="Aliph_Amidase/BUP"/>
</dbReference>
<reference evidence="5 6" key="1">
    <citation type="submission" date="2019-04" db="EMBL/GenBank/DDBJ databases">
        <authorList>
            <person name="Alioto T."/>
            <person name="Alioto T."/>
        </authorList>
    </citation>
    <scope>NUCLEOTIDE SEQUENCE [LARGE SCALE GENOMIC DNA]</scope>
</reference>
<dbReference type="PANTHER" id="PTHR43674:SF2">
    <property type="entry name" value="BETA-UREIDOPROPIONASE"/>
    <property type="match status" value="1"/>
</dbReference>
<keyword evidence="1" id="KW-0378">Hydrolase</keyword>
<reference evidence="3" key="2">
    <citation type="submission" date="2020-08" db="EMBL/GenBank/DDBJ databases">
        <authorList>
            <person name="Shumante A."/>
            <person name="Zimin A.V."/>
            <person name="Puiu D."/>
            <person name="Salzberg S.L."/>
        </authorList>
    </citation>
    <scope>NUCLEOTIDE SEQUENCE</scope>
    <source>
        <strain evidence="3">WC2-LM</strain>
        <tissue evidence="3">Liver</tissue>
    </source>
</reference>
<dbReference type="Proteomes" id="UP000662637">
    <property type="component" value="Unassembled WGS sequence"/>
</dbReference>